<name>A0A2T7P606_POMCA</name>
<dbReference type="OrthoDB" id="6131651at2759"/>
<organism evidence="2 3">
    <name type="scientific">Pomacea canaliculata</name>
    <name type="common">Golden apple snail</name>
    <dbReference type="NCBI Taxonomy" id="400727"/>
    <lineage>
        <taxon>Eukaryota</taxon>
        <taxon>Metazoa</taxon>
        <taxon>Spiralia</taxon>
        <taxon>Lophotrochozoa</taxon>
        <taxon>Mollusca</taxon>
        <taxon>Gastropoda</taxon>
        <taxon>Caenogastropoda</taxon>
        <taxon>Architaenioglossa</taxon>
        <taxon>Ampullarioidea</taxon>
        <taxon>Ampullariidae</taxon>
        <taxon>Pomacea</taxon>
    </lineage>
</organism>
<feature type="compositionally biased region" description="Basic residues" evidence="1">
    <location>
        <begin position="91"/>
        <end position="101"/>
    </location>
</feature>
<feature type="region of interest" description="Disordered" evidence="1">
    <location>
        <begin position="151"/>
        <end position="189"/>
    </location>
</feature>
<evidence type="ECO:0000313" key="3">
    <source>
        <dbReference type="Proteomes" id="UP000245119"/>
    </source>
</evidence>
<reference evidence="2 3" key="1">
    <citation type="submission" date="2018-04" db="EMBL/GenBank/DDBJ databases">
        <title>The genome of golden apple snail Pomacea canaliculata provides insight into stress tolerance and invasive adaptation.</title>
        <authorList>
            <person name="Liu C."/>
            <person name="Liu B."/>
            <person name="Ren Y."/>
            <person name="Zhang Y."/>
            <person name="Wang H."/>
            <person name="Li S."/>
            <person name="Jiang F."/>
            <person name="Yin L."/>
            <person name="Zhang G."/>
            <person name="Qian W."/>
            <person name="Fan W."/>
        </authorList>
    </citation>
    <scope>NUCLEOTIDE SEQUENCE [LARGE SCALE GENOMIC DNA]</scope>
    <source>
        <strain evidence="2">SZHN2017</strain>
        <tissue evidence="2">Muscle</tissue>
    </source>
</reference>
<feature type="region of interest" description="Disordered" evidence="1">
    <location>
        <begin position="90"/>
        <end position="119"/>
    </location>
</feature>
<dbReference type="EMBL" id="PZQS01000006">
    <property type="protein sequence ID" value="PVD28841.1"/>
    <property type="molecule type" value="Genomic_DNA"/>
</dbReference>
<comment type="caution">
    <text evidence="2">The sequence shown here is derived from an EMBL/GenBank/DDBJ whole genome shotgun (WGS) entry which is preliminary data.</text>
</comment>
<sequence length="574" mass="65714">MKEKENMLGQPKQGKSCESEGQEDIMSKSEKSEEAVVRNEKAPKIQSEQNSSVTGLSPIKSLHKARIQPTLPNLLTKYGLEVKDAVQTMKSAKKKEKKKKVATFEDEDEKEKEKNRQKEEKHLEIFHDMTRLRDYYYNEYMMLLQNKVQKQRQEIEQRSQDMNEKENRKKNRGPIAKRPERHNLSSNTSYLENIPKTDFYFIVQLQDKLVREGKLRTPTDLDAFWQKIQQPEVFYAHFKSQKCSDWRGEMSVHFNTMHDVLGNVPSTEELGPKTLSRITESRETLPASAGAAQSWAITQQFPAVNKGQNKSLLQGSKATQLPKSSFLTDLEKRFPKLEMPKLHCFTMDLGPKLPNPDEVTHQRHLRYLQNRRLAHMHNINKMHQIAMSYSAATTRILSKQDDLDFLWDGHQLTDLIPDHLLHSNSSGQEVYLPDISQTESLDFSPNCSLPVSYHTVNQHQHISQDNDSIHPNIVQLQDGGTMQTDLVIHGEVSRVNSRVSSRSKLKSGKAQQSKDTVDGDNIAVLPISDKPHTTHSSPIPLSLGEVIDKSRIIEAKCLSTLWTNYMKGEDAVQT</sequence>
<keyword evidence="3" id="KW-1185">Reference proteome</keyword>
<feature type="compositionally biased region" description="Basic and acidic residues" evidence="1">
    <location>
        <begin position="25"/>
        <end position="43"/>
    </location>
</feature>
<feature type="compositionally biased region" description="Basic and acidic residues" evidence="1">
    <location>
        <begin position="151"/>
        <end position="167"/>
    </location>
</feature>
<gene>
    <name evidence="2" type="ORF">C0Q70_11436</name>
</gene>
<dbReference type="AlphaFoldDB" id="A0A2T7P606"/>
<feature type="compositionally biased region" description="Polar residues" evidence="1">
    <location>
        <begin position="46"/>
        <end position="55"/>
    </location>
</feature>
<feature type="region of interest" description="Disordered" evidence="1">
    <location>
        <begin position="498"/>
        <end position="520"/>
    </location>
</feature>
<feature type="region of interest" description="Disordered" evidence="1">
    <location>
        <begin position="1"/>
        <end position="57"/>
    </location>
</feature>
<dbReference type="Proteomes" id="UP000245119">
    <property type="component" value="Linkage Group LG6"/>
</dbReference>
<evidence type="ECO:0000256" key="1">
    <source>
        <dbReference type="SAM" id="MobiDB-lite"/>
    </source>
</evidence>
<protein>
    <submittedName>
        <fullName evidence="2">Uncharacterized protein</fullName>
    </submittedName>
</protein>
<proteinExistence type="predicted"/>
<dbReference type="OMA" id="CDVIADH"/>
<accession>A0A2T7P606</accession>
<evidence type="ECO:0000313" key="2">
    <source>
        <dbReference type="EMBL" id="PVD28841.1"/>
    </source>
</evidence>